<evidence type="ECO:0000256" key="1">
    <source>
        <dbReference type="ARBA" id="ARBA00022741"/>
    </source>
</evidence>
<dbReference type="InterPro" id="IPR027417">
    <property type="entry name" value="P-loop_NTPase"/>
</dbReference>
<proteinExistence type="predicted"/>
<dbReference type="Pfam" id="PF04548">
    <property type="entry name" value="AIG1"/>
    <property type="match status" value="1"/>
</dbReference>
<dbReference type="Gene3D" id="3.40.50.300">
    <property type="entry name" value="P-loop containing nucleotide triphosphate hydrolases"/>
    <property type="match status" value="1"/>
</dbReference>
<feature type="domain" description="AIG1-type G" evidence="3">
    <location>
        <begin position="13"/>
        <end position="151"/>
    </location>
</feature>
<organism evidence="4 5">
    <name type="scientific">Echria macrotheca</name>
    <dbReference type="NCBI Taxonomy" id="438768"/>
    <lineage>
        <taxon>Eukaryota</taxon>
        <taxon>Fungi</taxon>
        <taxon>Dikarya</taxon>
        <taxon>Ascomycota</taxon>
        <taxon>Pezizomycotina</taxon>
        <taxon>Sordariomycetes</taxon>
        <taxon>Sordariomycetidae</taxon>
        <taxon>Sordariales</taxon>
        <taxon>Schizotheciaceae</taxon>
        <taxon>Echria</taxon>
    </lineage>
</organism>
<evidence type="ECO:0000313" key="5">
    <source>
        <dbReference type="Proteomes" id="UP001239445"/>
    </source>
</evidence>
<dbReference type="SUPFAM" id="SSF52540">
    <property type="entry name" value="P-loop containing nucleoside triphosphate hydrolases"/>
    <property type="match status" value="1"/>
</dbReference>
<keyword evidence="5" id="KW-1185">Reference proteome</keyword>
<evidence type="ECO:0000259" key="3">
    <source>
        <dbReference type="Pfam" id="PF04548"/>
    </source>
</evidence>
<feature type="coiled-coil region" evidence="2">
    <location>
        <begin position="257"/>
        <end position="284"/>
    </location>
</feature>
<gene>
    <name evidence="4" type="ORF">QBC47DRAFT_46410</name>
</gene>
<sequence length="291" mass="33573">MAPQLEKDRPVVIVLVGVTGAGKSTFASIASGRDLVVGHGLDPCTKDPLAVSFNMEGREIVLIDTPGFDDDIRTDVEILGDIAEWLAKHKYISKDNPVDGLILLHPATHSTITGNERKRTRLLQKILGEDAYRRVIIATTMWENLEADEWNTLGGQERIGENGLWERFLMQGSTLTRHQNSKDSAHQIIRQILSMSSRKSKVESFLDDQMLGSLDEEIQLQLEEAFDLTSKILRDHMGQEPPRKWKRSRNPWRLWKYREWELEKQELEKKLEAQEKVVERRNVKAFFKWLF</sequence>
<evidence type="ECO:0000313" key="4">
    <source>
        <dbReference type="EMBL" id="KAK1753612.1"/>
    </source>
</evidence>
<name>A0AAJ0F4N8_9PEZI</name>
<evidence type="ECO:0000256" key="2">
    <source>
        <dbReference type="SAM" id="Coils"/>
    </source>
</evidence>
<keyword evidence="2" id="KW-0175">Coiled coil</keyword>
<dbReference type="EMBL" id="MU839837">
    <property type="protein sequence ID" value="KAK1753612.1"/>
    <property type="molecule type" value="Genomic_DNA"/>
</dbReference>
<reference evidence="4" key="1">
    <citation type="submission" date="2023-06" db="EMBL/GenBank/DDBJ databases">
        <title>Genome-scale phylogeny and comparative genomics of the fungal order Sordariales.</title>
        <authorList>
            <consortium name="Lawrence Berkeley National Laboratory"/>
            <person name="Hensen N."/>
            <person name="Bonometti L."/>
            <person name="Westerberg I."/>
            <person name="Brannstrom I.O."/>
            <person name="Guillou S."/>
            <person name="Cros-Aarteil S."/>
            <person name="Calhoun S."/>
            <person name="Haridas S."/>
            <person name="Kuo A."/>
            <person name="Mondo S."/>
            <person name="Pangilinan J."/>
            <person name="Riley R."/>
            <person name="Labutti K."/>
            <person name="Andreopoulos B."/>
            <person name="Lipzen A."/>
            <person name="Chen C."/>
            <person name="Yanf M."/>
            <person name="Daum C."/>
            <person name="Ng V."/>
            <person name="Clum A."/>
            <person name="Steindorff A."/>
            <person name="Ohm R."/>
            <person name="Martin F."/>
            <person name="Silar P."/>
            <person name="Natvig D."/>
            <person name="Lalanne C."/>
            <person name="Gautier V."/>
            <person name="Ament-Velasquez S.L."/>
            <person name="Kruys A."/>
            <person name="Hutchinson M.I."/>
            <person name="Powell A.J."/>
            <person name="Barry K."/>
            <person name="Miller A.N."/>
            <person name="Grigoriev I.V."/>
            <person name="Debuchy R."/>
            <person name="Gladieux P."/>
            <person name="Thoren M.H."/>
            <person name="Johannesson H."/>
        </authorList>
    </citation>
    <scope>NUCLEOTIDE SEQUENCE</scope>
    <source>
        <strain evidence="4">PSN4</strain>
    </source>
</reference>
<comment type="caution">
    <text evidence="4">The sequence shown here is derived from an EMBL/GenBank/DDBJ whole genome shotgun (WGS) entry which is preliminary data.</text>
</comment>
<dbReference type="InterPro" id="IPR006703">
    <property type="entry name" value="G_AIG1"/>
</dbReference>
<protein>
    <submittedName>
        <fullName evidence="4">GTP-binding protein A</fullName>
    </submittedName>
</protein>
<keyword evidence="1" id="KW-0547">Nucleotide-binding</keyword>
<dbReference type="AlphaFoldDB" id="A0AAJ0F4N8"/>
<accession>A0AAJ0F4N8</accession>
<dbReference type="GO" id="GO:0005525">
    <property type="term" value="F:GTP binding"/>
    <property type="evidence" value="ECO:0007669"/>
    <property type="project" value="InterPro"/>
</dbReference>
<dbReference type="Proteomes" id="UP001239445">
    <property type="component" value="Unassembled WGS sequence"/>
</dbReference>